<sequence>MSVRAVRPLVRVLAPDLSFDGGRRLDTGHCGSQAVDSVLTLLRISQNSQPGPSKLLGTLPTLKNINDEALLARDYERAAEMLGSIADLASVCQSNSSNIAIQNAIKHGIFALAKDTRRSTCQEFPPAMAIAAVYDKCLENNIKLPHGVMSSIVSSIARSLAGDTLLEALNVLRTHFLQQANEDWSALSAFIMAYGRAGYPERAEALLTTYTNTMHPTRSSPTFRQLAFQHKEHNTQAAAYMIHVRRSAHKTLPEDVAIESWCGQSVVWNSLIRARTMNGDIAAARIWLERYRILLHMKTPFCPTPTASPYLTMMHACSSMSGIRAYVKQSSAPTRRMLRRLSSEENVDLMMESPYRTAAIHHLLRLMQTDRIVPGVAILNFLTSFEAGRNRIANGAKFACQALILPWDCNRVRVHRTTYASLFTLYGAAAKSADSPVHVNPLSNSDAKYSKLLEKLNTPRRVLFHCLNALHRLDSVRLNEFCSQYGTQLLNSALTALLRCQDYAAALYAVDMLEKLGIQRDAYTYACVWEEIPLQDTIELGIQQAITHQIRTLVLQPDSPCSEGYGADSIGSS</sequence>
<dbReference type="EC" id="2.3.1.181" evidence="1"/>
<proteinExistence type="predicted"/>
<protein>
    <submittedName>
        <fullName evidence="1">Lipoyl(Octanoyl) transferase</fullName>
        <ecNumber evidence="1">2.3.1.181</ecNumber>
    </submittedName>
</protein>
<dbReference type="AlphaFoldDB" id="A0AAJ5YW32"/>
<dbReference type="InterPro" id="IPR011990">
    <property type="entry name" value="TPR-like_helical_dom_sf"/>
</dbReference>
<name>A0AAJ5YW32_9BASI</name>
<reference evidence="1 2" key="1">
    <citation type="submission" date="2023-03" db="EMBL/GenBank/DDBJ databases">
        <title>Mating type loci evolution in Malassezia.</title>
        <authorList>
            <person name="Coelho M.A."/>
        </authorList>
    </citation>
    <scope>NUCLEOTIDE SEQUENCE [LARGE SCALE GENOMIC DNA]</scope>
    <source>
        <strain evidence="1 2">CBS 9725</strain>
    </source>
</reference>
<organism evidence="1 2">
    <name type="scientific">Malassezia yamatoensis</name>
    <dbReference type="NCBI Taxonomy" id="253288"/>
    <lineage>
        <taxon>Eukaryota</taxon>
        <taxon>Fungi</taxon>
        <taxon>Dikarya</taxon>
        <taxon>Basidiomycota</taxon>
        <taxon>Ustilaginomycotina</taxon>
        <taxon>Malasseziomycetes</taxon>
        <taxon>Malasseziales</taxon>
        <taxon>Malasseziaceae</taxon>
        <taxon>Malassezia</taxon>
    </lineage>
</organism>
<keyword evidence="2" id="KW-1185">Reference proteome</keyword>
<evidence type="ECO:0000313" key="2">
    <source>
        <dbReference type="Proteomes" id="UP001219567"/>
    </source>
</evidence>
<accession>A0AAJ5YW32</accession>
<dbReference type="Gene3D" id="1.25.40.10">
    <property type="entry name" value="Tetratricopeptide repeat domain"/>
    <property type="match status" value="1"/>
</dbReference>
<gene>
    <name evidence="1" type="ORF">MYAM1_003618</name>
</gene>
<dbReference type="EMBL" id="CP119948">
    <property type="protein sequence ID" value="WFD00863.1"/>
    <property type="molecule type" value="Genomic_DNA"/>
</dbReference>
<keyword evidence="1" id="KW-0012">Acyltransferase</keyword>
<evidence type="ECO:0000313" key="1">
    <source>
        <dbReference type="EMBL" id="WFD00863.1"/>
    </source>
</evidence>
<keyword evidence="1" id="KW-0808">Transferase</keyword>
<dbReference type="Proteomes" id="UP001219567">
    <property type="component" value="Chromosome 6"/>
</dbReference>
<dbReference type="GO" id="GO:0033819">
    <property type="term" value="F:lipoyl(octanoyl) transferase activity"/>
    <property type="evidence" value="ECO:0007669"/>
    <property type="project" value="UniProtKB-EC"/>
</dbReference>